<dbReference type="InterPro" id="IPR011009">
    <property type="entry name" value="Kinase-like_dom_sf"/>
</dbReference>
<dbReference type="PROSITE" id="PS50011">
    <property type="entry name" value="PROTEIN_KINASE_DOM"/>
    <property type="match status" value="1"/>
</dbReference>
<protein>
    <recommendedName>
        <fullName evidence="2">Protein kinase domain-containing protein</fullName>
    </recommendedName>
</protein>
<dbReference type="PANTHER" id="PTHR44329">
    <property type="entry name" value="SERINE/THREONINE-PROTEIN KINASE TNNI3K-RELATED"/>
    <property type="match status" value="1"/>
</dbReference>
<organism evidence="3 4">
    <name type="scientific">Scylla paramamosain</name>
    <name type="common">Mud crab</name>
    <dbReference type="NCBI Taxonomy" id="85552"/>
    <lineage>
        <taxon>Eukaryota</taxon>
        <taxon>Metazoa</taxon>
        <taxon>Ecdysozoa</taxon>
        <taxon>Arthropoda</taxon>
        <taxon>Crustacea</taxon>
        <taxon>Multicrustacea</taxon>
        <taxon>Malacostraca</taxon>
        <taxon>Eumalacostraca</taxon>
        <taxon>Eucarida</taxon>
        <taxon>Decapoda</taxon>
        <taxon>Pleocyemata</taxon>
        <taxon>Brachyura</taxon>
        <taxon>Eubrachyura</taxon>
        <taxon>Portunoidea</taxon>
        <taxon>Portunidae</taxon>
        <taxon>Portuninae</taxon>
        <taxon>Scylla</taxon>
    </lineage>
</organism>
<name>A0AAW0UKA5_SCYPA</name>
<accession>A0AAW0UKA5</accession>
<reference evidence="3 4" key="1">
    <citation type="submission" date="2023-03" db="EMBL/GenBank/DDBJ databases">
        <title>High-quality genome of Scylla paramamosain provides insights in environmental adaptation.</title>
        <authorList>
            <person name="Zhang L."/>
        </authorList>
    </citation>
    <scope>NUCLEOTIDE SEQUENCE [LARGE SCALE GENOMIC DNA]</scope>
    <source>
        <strain evidence="3">LZ_2023a</strain>
        <tissue evidence="3">Muscle</tissue>
    </source>
</reference>
<dbReference type="GO" id="GO:0005524">
    <property type="term" value="F:ATP binding"/>
    <property type="evidence" value="ECO:0007669"/>
    <property type="project" value="InterPro"/>
</dbReference>
<dbReference type="Proteomes" id="UP001487740">
    <property type="component" value="Unassembled WGS sequence"/>
</dbReference>
<dbReference type="GO" id="GO:0004674">
    <property type="term" value="F:protein serine/threonine kinase activity"/>
    <property type="evidence" value="ECO:0007669"/>
    <property type="project" value="TreeGrafter"/>
</dbReference>
<feature type="region of interest" description="Disordered" evidence="1">
    <location>
        <begin position="37"/>
        <end position="59"/>
    </location>
</feature>
<dbReference type="GO" id="GO:0006950">
    <property type="term" value="P:response to stress"/>
    <property type="evidence" value="ECO:0007669"/>
    <property type="project" value="UniProtKB-ARBA"/>
</dbReference>
<dbReference type="SMART" id="SM00220">
    <property type="entry name" value="S_TKc"/>
    <property type="match status" value="1"/>
</dbReference>
<evidence type="ECO:0000313" key="3">
    <source>
        <dbReference type="EMBL" id="KAK8399255.1"/>
    </source>
</evidence>
<dbReference type="Gene3D" id="3.30.200.20">
    <property type="entry name" value="Phosphorylase Kinase, domain 1"/>
    <property type="match status" value="1"/>
</dbReference>
<dbReference type="InterPro" id="IPR001245">
    <property type="entry name" value="Ser-Thr/Tyr_kinase_cat_dom"/>
</dbReference>
<dbReference type="CDD" id="cd00180">
    <property type="entry name" value="PKc"/>
    <property type="match status" value="1"/>
</dbReference>
<comment type="caution">
    <text evidence="3">The sequence shown here is derived from an EMBL/GenBank/DDBJ whole genome shotgun (WGS) entry which is preliminary data.</text>
</comment>
<evidence type="ECO:0000313" key="4">
    <source>
        <dbReference type="Proteomes" id="UP001487740"/>
    </source>
</evidence>
<evidence type="ECO:0000256" key="1">
    <source>
        <dbReference type="SAM" id="MobiDB-lite"/>
    </source>
</evidence>
<proteinExistence type="predicted"/>
<dbReference type="EMBL" id="JARAKH010000011">
    <property type="protein sequence ID" value="KAK8399255.1"/>
    <property type="molecule type" value="Genomic_DNA"/>
</dbReference>
<feature type="compositionally biased region" description="Basic and acidic residues" evidence="1">
    <location>
        <begin position="37"/>
        <end position="49"/>
    </location>
</feature>
<gene>
    <name evidence="3" type="ORF">O3P69_003400</name>
</gene>
<dbReference type="Pfam" id="PF07714">
    <property type="entry name" value="PK_Tyr_Ser-Thr"/>
    <property type="match status" value="1"/>
</dbReference>
<dbReference type="SUPFAM" id="SSF56112">
    <property type="entry name" value="Protein kinase-like (PK-like)"/>
    <property type="match status" value="1"/>
</dbReference>
<dbReference type="InterPro" id="IPR051681">
    <property type="entry name" value="Ser/Thr_Kinases-Pseudokinases"/>
</dbReference>
<dbReference type="InterPro" id="IPR008271">
    <property type="entry name" value="Ser/Thr_kinase_AS"/>
</dbReference>
<dbReference type="AlphaFoldDB" id="A0AAW0UKA5"/>
<dbReference type="InterPro" id="IPR000719">
    <property type="entry name" value="Prot_kinase_dom"/>
</dbReference>
<sequence>MLQSNTACREIQGRRHCPECVRDSPGWQSLLHMHTETEVSPAKDTHPLENHSSALPKQRPEAHHLDLPASTSDHVLRSARLPPARGTRHEAQQAARVACLRPHCLPQKQRRERSYQEWFSEVKEKFGGGENQRGCSKDTRAKRKLQLVGVPLLRRRQVREMIGPVQRPLAEGSYGSCFKTVSPRTQEELVIKTFSRDKLPELVKEATSLSKLQLPGVQRLVGVCVETRQLITPFAGVTLKDYMLSKAPSFADAVSVHLQMCRTLQRMHRQGYTHNDIKADNVCVSTQSGKPVATVIDVGLARPVGTKGLLSQAIPDTDKFPWIAPEILKKTHRCCEASDAFGLAYLLQGLGLLSCPSSCRRARSILIKWVVQARRRDPAERPPLAAVIQMLRALHREAAATRPAGSR</sequence>
<dbReference type="PROSITE" id="PS00108">
    <property type="entry name" value="PROTEIN_KINASE_ST"/>
    <property type="match status" value="1"/>
</dbReference>
<keyword evidence="4" id="KW-1185">Reference proteome</keyword>
<evidence type="ECO:0000259" key="2">
    <source>
        <dbReference type="PROSITE" id="PS50011"/>
    </source>
</evidence>
<dbReference type="Gene3D" id="1.10.510.10">
    <property type="entry name" value="Transferase(Phosphotransferase) domain 1"/>
    <property type="match status" value="1"/>
</dbReference>
<feature type="domain" description="Protein kinase" evidence="2">
    <location>
        <begin position="163"/>
        <end position="407"/>
    </location>
</feature>